<dbReference type="GO" id="GO:0030170">
    <property type="term" value="F:pyridoxal phosphate binding"/>
    <property type="evidence" value="ECO:0007669"/>
    <property type="project" value="InterPro"/>
</dbReference>
<keyword evidence="4 7" id="KW-0808">Transferase</keyword>
<dbReference type="NCBIfam" id="NF005855">
    <property type="entry name" value="PRK07777.1"/>
    <property type="match status" value="1"/>
</dbReference>
<organism evidence="7 8">
    <name type="scientific">Gordonia aquimaris</name>
    <dbReference type="NCBI Taxonomy" id="2984863"/>
    <lineage>
        <taxon>Bacteria</taxon>
        <taxon>Bacillati</taxon>
        <taxon>Actinomycetota</taxon>
        <taxon>Actinomycetes</taxon>
        <taxon>Mycobacteriales</taxon>
        <taxon>Gordoniaceae</taxon>
        <taxon>Gordonia</taxon>
    </lineage>
</organism>
<dbReference type="InterPro" id="IPR051326">
    <property type="entry name" value="Kynurenine-oxoglutarate_AT"/>
</dbReference>
<evidence type="ECO:0000256" key="2">
    <source>
        <dbReference type="ARBA" id="ARBA00007441"/>
    </source>
</evidence>
<accession>A0A9X3D5W1</accession>
<dbReference type="GO" id="GO:0016212">
    <property type="term" value="F:kynurenine-oxoglutarate transaminase activity"/>
    <property type="evidence" value="ECO:0007669"/>
    <property type="project" value="TreeGrafter"/>
</dbReference>
<feature type="domain" description="Aminotransferase class I/classII large" evidence="6">
    <location>
        <begin position="44"/>
        <end position="397"/>
    </location>
</feature>
<proteinExistence type="inferred from homology"/>
<dbReference type="EC" id="2.6.1.-" evidence="7"/>
<evidence type="ECO:0000259" key="6">
    <source>
        <dbReference type="Pfam" id="PF00155"/>
    </source>
</evidence>
<keyword evidence="5" id="KW-0663">Pyridoxal phosphate</keyword>
<gene>
    <name evidence="7" type="ORF">OSB52_15865</name>
</gene>
<evidence type="ECO:0000256" key="5">
    <source>
        <dbReference type="ARBA" id="ARBA00022898"/>
    </source>
</evidence>
<comment type="caution">
    <text evidence="7">The sequence shown here is derived from an EMBL/GenBank/DDBJ whole genome shotgun (WGS) entry which is preliminary data.</text>
</comment>
<dbReference type="CDD" id="cd00609">
    <property type="entry name" value="AAT_like"/>
    <property type="match status" value="1"/>
</dbReference>
<dbReference type="InterPro" id="IPR015422">
    <property type="entry name" value="PyrdxlP-dep_Trfase_small"/>
</dbReference>
<dbReference type="Gene3D" id="3.40.640.10">
    <property type="entry name" value="Type I PLP-dependent aspartate aminotransferase-like (Major domain)"/>
    <property type="match status" value="1"/>
</dbReference>
<evidence type="ECO:0000313" key="7">
    <source>
        <dbReference type="EMBL" id="MCX2965568.1"/>
    </source>
</evidence>
<evidence type="ECO:0000256" key="4">
    <source>
        <dbReference type="ARBA" id="ARBA00022679"/>
    </source>
</evidence>
<dbReference type="EMBL" id="JAPKFM010000017">
    <property type="protein sequence ID" value="MCX2965568.1"/>
    <property type="molecule type" value="Genomic_DNA"/>
</dbReference>
<evidence type="ECO:0000256" key="3">
    <source>
        <dbReference type="ARBA" id="ARBA00022576"/>
    </source>
</evidence>
<sequence>MTDGCARATEYVSLDCVRTVSRLRPFGTTVFAEMSALAVEHSAVNLGQGFPDTDGPASMLAAAARAIAEGHNQYPPGIGVAELRHAVARHQDHHYGLRYDPDTEVLITVGATEAIAGSVVGLVEPGSDVVMIEPYYDSYAATVAMAGGNRRTVPLVGDADGFRLDRSRLAEAFTPQTSMILVNSPHNPTGTVLADDDLAEIARLCVAHDVVAVTDEVYEHLLFDGRVHRPLATFPGMRERTLRISSAAKTFNCTGWKVGWVSGPADLVAAARAAKQFMSYVGSGPFQPAVAHALDHEMDWVRASSAELAGKRDLLSAALRDAGFDVHRSEASYFVCADPRPVGYADGIEFCRMLPERIGVAAVPVSAFVDDKSTWRHLVRFAFSKREDVIAEAAQRLRRL</sequence>
<evidence type="ECO:0000256" key="1">
    <source>
        <dbReference type="ARBA" id="ARBA00001933"/>
    </source>
</evidence>
<name>A0A9X3D5W1_9ACTN</name>
<dbReference type="SUPFAM" id="SSF53383">
    <property type="entry name" value="PLP-dependent transferases"/>
    <property type="match status" value="1"/>
</dbReference>
<dbReference type="Proteomes" id="UP001143347">
    <property type="component" value="Unassembled WGS sequence"/>
</dbReference>
<keyword evidence="8" id="KW-1185">Reference proteome</keyword>
<comment type="similarity">
    <text evidence="2">Belongs to the class-I pyridoxal-phosphate-dependent aminotransferase family.</text>
</comment>
<dbReference type="FunFam" id="3.40.640.10:FF:000024">
    <property type="entry name" value="Kynurenine--oxoglutarate transaminase 3"/>
    <property type="match status" value="1"/>
</dbReference>
<comment type="cofactor">
    <cofactor evidence="1">
        <name>pyridoxal 5'-phosphate</name>
        <dbReference type="ChEBI" id="CHEBI:597326"/>
    </cofactor>
</comment>
<reference evidence="7" key="1">
    <citation type="submission" date="2022-10" db="EMBL/GenBank/DDBJ databases">
        <title>WGS of marine actinomycetes from Thailand.</title>
        <authorList>
            <person name="Thawai C."/>
        </authorList>
    </citation>
    <scope>NUCLEOTIDE SEQUENCE</scope>
    <source>
        <strain evidence="7">SW21</strain>
    </source>
</reference>
<dbReference type="InterPro" id="IPR004839">
    <property type="entry name" value="Aminotransferase_I/II_large"/>
</dbReference>
<dbReference type="PANTHER" id="PTHR43807:SF20">
    <property type="entry name" value="FI04487P"/>
    <property type="match status" value="1"/>
</dbReference>
<evidence type="ECO:0000313" key="8">
    <source>
        <dbReference type="Proteomes" id="UP001143347"/>
    </source>
</evidence>
<dbReference type="Pfam" id="PF00155">
    <property type="entry name" value="Aminotran_1_2"/>
    <property type="match status" value="1"/>
</dbReference>
<dbReference type="PANTHER" id="PTHR43807">
    <property type="entry name" value="FI04487P"/>
    <property type="match status" value="1"/>
</dbReference>
<dbReference type="GO" id="GO:0005737">
    <property type="term" value="C:cytoplasm"/>
    <property type="evidence" value="ECO:0007669"/>
    <property type="project" value="TreeGrafter"/>
</dbReference>
<dbReference type="AlphaFoldDB" id="A0A9X3D5W1"/>
<protein>
    <submittedName>
        <fullName evidence="7">Pyridoxal phosphate-dependent aminotransferase</fullName>
        <ecNumber evidence="7">2.6.1.-</ecNumber>
    </submittedName>
</protein>
<dbReference type="Gene3D" id="3.90.1150.10">
    <property type="entry name" value="Aspartate Aminotransferase, domain 1"/>
    <property type="match status" value="1"/>
</dbReference>
<dbReference type="InterPro" id="IPR015421">
    <property type="entry name" value="PyrdxlP-dep_Trfase_major"/>
</dbReference>
<dbReference type="RefSeq" id="WP_235725856.1">
    <property type="nucleotide sequence ID" value="NZ_JAPKFM010000017.1"/>
</dbReference>
<keyword evidence="3 7" id="KW-0032">Aminotransferase</keyword>
<dbReference type="InterPro" id="IPR015424">
    <property type="entry name" value="PyrdxlP-dep_Trfase"/>
</dbReference>